<accession>A0ABW9VD55</accession>
<comment type="caution">
    <text evidence="1">The sequence shown here is derived from an EMBL/GenBank/DDBJ whole genome shotgun (WGS) entry which is preliminary data.</text>
</comment>
<keyword evidence="2" id="KW-1185">Reference proteome</keyword>
<evidence type="ECO:0000313" key="1">
    <source>
        <dbReference type="EMBL" id="MYM37564.1"/>
    </source>
</evidence>
<sequence>MNPTDKDSRRPITSEQIGKWLDSMSDEEAELGQRIQQEETAQEYAAFKAAYHQGVCYLCDEPFERMRSDRPCTHWLLRRAKFKKNDFAKIWDVYDYHSTAAFLRWCANEEHPLRNINDLASEKGNRKVISYTVKWKDIEWTFDCSSSDLAGHGKGFSSFPHYHFQMRIDGRQFINFNDFHVPFSEKDLFMIAANELPTVRADFGPAGAGMQDAVEADLDFVIDETEPTEDPNAATYDLSTIIVADDKPLSGHEFLKIIQEAKKKNRTVASVARERLKDKASVTTIVSPAESIPAIAVRTENKPR</sequence>
<name>A0ABW9VD55_9BURK</name>
<dbReference type="Proteomes" id="UP000449678">
    <property type="component" value="Unassembled WGS sequence"/>
</dbReference>
<proteinExistence type="predicted"/>
<dbReference type="EMBL" id="WWCO01000037">
    <property type="protein sequence ID" value="MYM37564.1"/>
    <property type="molecule type" value="Genomic_DNA"/>
</dbReference>
<protein>
    <submittedName>
        <fullName evidence="1">Uncharacterized protein</fullName>
    </submittedName>
</protein>
<reference evidence="1 2" key="1">
    <citation type="submission" date="2019-12" db="EMBL/GenBank/DDBJ databases">
        <title>Novel species isolated from a subtropical stream in China.</title>
        <authorList>
            <person name="Lu H."/>
        </authorList>
    </citation>
    <scope>NUCLEOTIDE SEQUENCE [LARGE SCALE GENOMIC DNA]</scope>
    <source>
        <strain evidence="1 2">FT94W</strain>
    </source>
</reference>
<dbReference type="RefSeq" id="WP_160992875.1">
    <property type="nucleotide sequence ID" value="NZ_WWCO01000037.1"/>
</dbReference>
<organism evidence="1 2">
    <name type="scientific">Duganella lactea</name>
    <dbReference type="NCBI Taxonomy" id="2692173"/>
    <lineage>
        <taxon>Bacteria</taxon>
        <taxon>Pseudomonadati</taxon>
        <taxon>Pseudomonadota</taxon>
        <taxon>Betaproteobacteria</taxon>
        <taxon>Burkholderiales</taxon>
        <taxon>Oxalobacteraceae</taxon>
        <taxon>Telluria group</taxon>
        <taxon>Duganella</taxon>
    </lineage>
</organism>
<evidence type="ECO:0000313" key="2">
    <source>
        <dbReference type="Proteomes" id="UP000449678"/>
    </source>
</evidence>
<gene>
    <name evidence="1" type="ORF">GTP38_24875</name>
</gene>